<reference evidence="3" key="1">
    <citation type="submission" date="2020-03" db="EMBL/GenBank/DDBJ databases">
        <title>A transcriptome and proteome of the tick Rhipicephalus microplus shaped by the genetic composition of its hosts and developmental stage.</title>
        <authorList>
            <person name="Garcia G.R."/>
            <person name="Ribeiro J.M.C."/>
            <person name="Maruyama S.R."/>
            <person name="Gardinasse L.G."/>
            <person name="Nelson K."/>
            <person name="Ferreira B.R."/>
            <person name="Andrade T.G."/>
            <person name="Santos I.K.F.M."/>
        </authorList>
    </citation>
    <scope>NUCLEOTIDE SEQUENCE</scope>
    <source>
        <strain evidence="3">NSGR</strain>
        <tissue evidence="3">Salivary glands</tissue>
    </source>
</reference>
<name>A0A6G5A4V1_RHIMP</name>
<feature type="chain" id="PRO_5026094785" evidence="2">
    <location>
        <begin position="19"/>
        <end position="121"/>
    </location>
</feature>
<sequence>MHFGTKTCIFMLFSAVLASAPRSRETKTAAVKVPRARMRRYPAKLGVMVNKTETRTTFGITEVVPWIQAGPFSGKEAATTMSKAGRLNAWLLWPSTQGRNSRSPIKDPGLRVKTNRPCNKQ</sequence>
<feature type="signal peptide" evidence="2">
    <location>
        <begin position="1"/>
        <end position="18"/>
    </location>
</feature>
<evidence type="ECO:0000256" key="2">
    <source>
        <dbReference type="SAM" id="SignalP"/>
    </source>
</evidence>
<accession>A0A6G5A4V1</accession>
<dbReference type="AlphaFoldDB" id="A0A6G5A4V1"/>
<proteinExistence type="predicted"/>
<dbReference type="EMBL" id="GIKN01002980">
    <property type="protein sequence ID" value="NIE45253.1"/>
    <property type="molecule type" value="Transcribed_RNA"/>
</dbReference>
<protein>
    <submittedName>
        <fullName evidence="3">Putative secreted protein</fullName>
    </submittedName>
</protein>
<evidence type="ECO:0000313" key="3">
    <source>
        <dbReference type="EMBL" id="NIE45253.1"/>
    </source>
</evidence>
<feature type="region of interest" description="Disordered" evidence="1">
    <location>
        <begin position="96"/>
        <end position="121"/>
    </location>
</feature>
<organism evidence="3">
    <name type="scientific">Rhipicephalus microplus</name>
    <name type="common">Cattle tick</name>
    <name type="synonym">Boophilus microplus</name>
    <dbReference type="NCBI Taxonomy" id="6941"/>
    <lineage>
        <taxon>Eukaryota</taxon>
        <taxon>Metazoa</taxon>
        <taxon>Ecdysozoa</taxon>
        <taxon>Arthropoda</taxon>
        <taxon>Chelicerata</taxon>
        <taxon>Arachnida</taxon>
        <taxon>Acari</taxon>
        <taxon>Parasitiformes</taxon>
        <taxon>Ixodida</taxon>
        <taxon>Ixodoidea</taxon>
        <taxon>Ixodidae</taxon>
        <taxon>Rhipicephalinae</taxon>
        <taxon>Rhipicephalus</taxon>
        <taxon>Boophilus</taxon>
    </lineage>
</organism>
<evidence type="ECO:0000256" key="1">
    <source>
        <dbReference type="SAM" id="MobiDB-lite"/>
    </source>
</evidence>
<keyword evidence="2" id="KW-0732">Signal</keyword>